<gene>
    <name evidence="3" type="ORF">RAJCM14343_2241</name>
</gene>
<evidence type="ECO:0000313" key="3">
    <source>
        <dbReference type="EMBL" id="GES36987.1"/>
    </source>
</evidence>
<dbReference type="GO" id="GO:0004467">
    <property type="term" value="F:long-chain fatty acid-CoA ligase activity"/>
    <property type="evidence" value="ECO:0007669"/>
    <property type="project" value="UniProtKB-EC"/>
</dbReference>
<feature type="domain" description="AMP-binding enzyme C-terminal" evidence="2">
    <location>
        <begin position="463"/>
        <end position="539"/>
    </location>
</feature>
<dbReference type="InterPro" id="IPR042099">
    <property type="entry name" value="ANL_N_sf"/>
</dbReference>
<dbReference type="Gene3D" id="3.30.300.30">
    <property type="match status" value="1"/>
</dbReference>
<dbReference type="Gene3D" id="3.40.50.12780">
    <property type="entry name" value="N-terminal domain of ligase-like"/>
    <property type="match status" value="1"/>
</dbReference>
<evidence type="ECO:0000313" key="4">
    <source>
        <dbReference type="Proteomes" id="UP000325466"/>
    </source>
</evidence>
<dbReference type="PANTHER" id="PTHR43767">
    <property type="entry name" value="LONG-CHAIN-FATTY-ACID--COA LIGASE"/>
    <property type="match status" value="1"/>
</dbReference>
<keyword evidence="4" id="KW-1185">Reference proteome</keyword>
<dbReference type="Proteomes" id="UP000325466">
    <property type="component" value="Unassembled WGS sequence"/>
</dbReference>
<dbReference type="EC" id="6.2.1.3" evidence="3"/>
<feature type="domain" description="AMP-dependent synthetase/ligase" evidence="1">
    <location>
        <begin position="29"/>
        <end position="398"/>
    </location>
</feature>
<evidence type="ECO:0000259" key="1">
    <source>
        <dbReference type="Pfam" id="PF00501"/>
    </source>
</evidence>
<dbReference type="PANTHER" id="PTHR43767:SF1">
    <property type="entry name" value="NONRIBOSOMAL PEPTIDE SYNTHASE PES1 (EUROFUNG)-RELATED"/>
    <property type="match status" value="1"/>
</dbReference>
<dbReference type="NCBIfam" id="NF005863">
    <property type="entry name" value="PRK07798.1"/>
    <property type="match status" value="1"/>
</dbReference>
<dbReference type="Pfam" id="PF00501">
    <property type="entry name" value="AMP-binding"/>
    <property type="match status" value="1"/>
</dbReference>
<dbReference type="SUPFAM" id="SSF56801">
    <property type="entry name" value="Acetyl-CoA synthetase-like"/>
    <property type="match status" value="1"/>
</dbReference>
<protein>
    <submittedName>
        <fullName evidence="3">Long-chain fatty-acid--CoA ligase</fullName>
        <ecNumber evidence="3">6.2.1.3</ecNumber>
    </submittedName>
</protein>
<dbReference type="InterPro" id="IPR050237">
    <property type="entry name" value="ATP-dep_AMP-bd_enzyme"/>
</dbReference>
<dbReference type="Pfam" id="PF13193">
    <property type="entry name" value="AMP-binding_C"/>
    <property type="match status" value="1"/>
</dbReference>
<reference evidence="3 4" key="1">
    <citation type="journal article" date="2018" name="Biodegradation">
        <title>1,4-Dioxane degradation characteristics of Rhodococcus aetherivorans JCM 14343.</title>
        <authorList>
            <person name="Inoue D."/>
            <person name="Tsunoda T."/>
            <person name="Yamamoto N."/>
            <person name="Ike M."/>
            <person name="Sei K."/>
        </authorList>
    </citation>
    <scope>NUCLEOTIDE SEQUENCE [LARGE SCALE GENOMIC DNA]</scope>
    <source>
        <strain evidence="3 4">JCM 14343</strain>
    </source>
</reference>
<dbReference type="InterPro" id="IPR045851">
    <property type="entry name" value="AMP-bd_C_sf"/>
</dbReference>
<proteinExistence type="predicted"/>
<evidence type="ECO:0000259" key="2">
    <source>
        <dbReference type="Pfam" id="PF13193"/>
    </source>
</evidence>
<comment type="caution">
    <text evidence="3">The sequence shown here is derived from an EMBL/GenBank/DDBJ whole genome shotgun (WGS) entry which is preliminary data.</text>
</comment>
<dbReference type="InterPro" id="IPR000873">
    <property type="entry name" value="AMP-dep_synth/lig_dom"/>
</dbReference>
<dbReference type="EMBL" id="BLAH01000076">
    <property type="protein sequence ID" value="GES36987.1"/>
    <property type="molecule type" value="Genomic_DNA"/>
</dbReference>
<dbReference type="PROSITE" id="PS00455">
    <property type="entry name" value="AMP_BINDING"/>
    <property type="match status" value="1"/>
</dbReference>
<name>A0ABQ0YKD3_9NOCA</name>
<sequence>MGVRVLAHPRTPEGPAMSLNLADLTEAVVDAIPDRTALSCGDESRTYAEFDARANRVAHYLAAVGVTAGDHVGLHMRNSLEFLEVMLGCLKIRAVPVNINFRYVGAELVHLYTDADLVALVLDDEFADVAAQAVPHTSRLRHIVVVGSAETAALEQAAAGAGATVVRYAEAAESASAERDFGERSGDDRYILYTGGTTGMPKGVMWRHEDFYLAALAGGNPYGEPHRSPADLAAAAAANEHPMSYLVTAPLMHGAAMYSVLMGLFTGAKQVLMRSFEPVEALRLIERHRIAIVMVVGDAISRPLADAVAARGNEFDLSSLLVIGSGGALWSASVRAQLTELLPNVYLRNSFGSSEAGATGTLDVGSDGRARISPSPTLRVVDTDLAEVEPGSETIGYLARIGHVPLGYYNDPEKSAATFPERDGVRMCLLGDLATVEPDGSIVVLGRGSACINTGGEKVYAEEVEEAVKSHPAVLDAVVAGLPDLLLGERVSVAVQFRPGVEAPSATELADHCRTLIAGYKIPKTIVPVPEVMRSPAGKADYRWAKATLENATVDA</sequence>
<accession>A0ABQ0YKD3</accession>
<dbReference type="InterPro" id="IPR020845">
    <property type="entry name" value="AMP-binding_CS"/>
</dbReference>
<organism evidence="3 4">
    <name type="scientific">Rhodococcus aetherivorans</name>
    <dbReference type="NCBI Taxonomy" id="191292"/>
    <lineage>
        <taxon>Bacteria</taxon>
        <taxon>Bacillati</taxon>
        <taxon>Actinomycetota</taxon>
        <taxon>Actinomycetes</taxon>
        <taxon>Mycobacteriales</taxon>
        <taxon>Nocardiaceae</taxon>
        <taxon>Rhodococcus</taxon>
    </lineage>
</organism>
<dbReference type="InterPro" id="IPR025110">
    <property type="entry name" value="AMP-bd_C"/>
</dbReference>
<keyword evidence="3" id="KW-0436">Ligase</keyword>